<proteinExistence type="predicted"/>
<accession>A0ABR4CKU1</accession>
<name>A0ABR4CKU1_9HELO</name>
<comment type="caution">
    <text evidence="2">The sequence shown here is derived from an EMBL/GenBank/DDBJ whole genome shotgun (WGS) entry which is preliminary data.</text>
</comment>
<protein>
    <recommendedName>
        <fullName evidence="4">Reverse transcriptase domain-containing protein</fullName>
    </recommendedName>
</protein>
<organism evidence="2 3">
    <name type="scientific">Oculimacula yallundae</name>
    <dbReference type="NCBI Taxonomy" id="86028"/>
    <lineage>
        <taxon>Eukaryota</taxon>
        <taxon>Fungi</taxon>
        <taxon>Dikarya</taxon>
        <taxon>Ascomycota</taxon>
        <taxon>Pezizomycotina</taxon>
        <taxon>Leotiomycetes</taxon>
        <taxon>Helotiales</taxon>
        <taxon>Ploettnerulaceae</taxon>
        <taxon>Oculimacula</taxon>
    </lineage>
</organism>
<feature type="region of interest" description="Disordered" evidence="1">
    <location>
        <begin position="401"/>
        <end position="424"/>
    </location>
</feature>
<keyword evidence="3" id="KW-1185">Reference proteome</keyword>
<dbReference type="PANTHER" id="PTHR37015:SF2">
    <property type="entry name" value="REVERSE TRANSCRIPTASE DOMAIN-CONTAINING PROTEIN"/>
    <property type="match status" value="1"/>
</dbReference>
<evidence type="ECO:0000256" key="1">
    <source>
        <dbReference type="SAM" id="MobiDB-lite"/>
    </source>
</evidence>
<evidence type="ECO:0008006" key="4">
    <source>
        <dbReference type="Google" id="ProtNLM"/>
    </source>
</evidence>
<dbReference type="EMBL" id="JAZHXI010000006">
    <property type="protein sequence ID" value="KAL2070379.1"/>
    <property type="molecule type" value="Genomic_DNA"/>
</dbReference>
<dbReference type="Proteomes" id="UP001595075">
    <property type="component" value="Unassembled WGS sequence"/>
</dbReference>
<dbReference type="PANTHER" id="PTHR37015">
    <property type="entry name" value="REVERSE TRANSCRIPTASE DOMAIN-CONTAINING PROTEIN"/>
    <property type="match status" value="1"/>
</dbReference>
<feature type="region of interest" description="Disordered" evidence="1">
    <location>
        <begin position="487"/>
        <end position="510"/>
    </location>
</feature>
<evidence type="ECO:0000313" key="2">
    <source>
        <dbReference type="EMBL" id="KAL2070379.1"/>
    </source>
</evidence>
<evidence type="ECO:0000313" key="3">
    <source>
        <dbReference type="Proteomes" id="UP001595075"/>
    </source>
</evidence>
<dbReference type="CDD" id="cd01709">
    <property type="entry name" value="RT_like_1"/>
    <property type="match status" value="1"/>
</dbReference>
<gene>
    <name evidence="2" type="ORF">VTL71DRAFT_13405</name>
</gene>
<reference evidence="2 3" key="1">
    <citation type="journal article" date="2024" name="Commun. Biol.">
        <title>Comparative genomic analysis of thermophilic fungi reveals convergent evolutionary adaptations and gene losses.</title>
        <authorList>
            <person name="Steindorff A.S."/>
            <person name="Aguilar-Pontes M.V."/>
            <person name="Robinson A.J."/>
            <person name="Andreopoulos B."/>
            <person name="LaButti K."/>
            <person name="Kuo A."/>
            <person name="Mondo S."/>
            <person name="Riley R."/>
            <person name="Otillar R."/>
            <person name="Haridas S."/>
            <person name="Lipzen A."/>
            <person name="Grimwood J."/>
            <person name="Schmutz J."/>
            <person name="Clum A."/>
            <person name="Reid I.D."/>
            <person name="Moisan M.C."/>
            <person name="Butler G."/>
            <person name="Nguyen T.T.M."/>
            <person name="Dewar K."/>
            <person name="Conant G."/>
            <person name="Drula E."/>
            <person name="Henrissat B."/>
            <person name="Hansel C."/>
            <person name="Singer S."/>
            <person name="Hutchinson M.I."/>
            <person name="de Vries R.P."/>
            <person name="Natvig D.O."/>
            <person name="Powell A.J."/>
            <person name="Tsang A."/>
            <person name="Grigoriev I.V."/>
        </authorList>
    </citation>
    <scope>NUCLEOTIDE SEQUENCE [LARGE SCALE GENOMIC DNA]</scope>
    <source>
        <strain evidence="2 3">CBS 494.80</strain>
    </source>
</reference>
<sequence>MASTVFSETLQSITTTKLTELSKKRSIFEESKSSLLVATQGQSDQKERLKTLVAGVRKCFALKAAPRDRGDRQGSTVQIVHTANDPKLEVLLKNLERFLDQAKYDPTISSKLLQNWEDSLLKRLNVQSLKYQYASLYGELVTEWLRAERSSIPDNISETSEGFEKIKPAQRDESRTAWEKLVFEPFETDQMAILEYLRALFGETSDNKQGFKALQKLHKEVEAFEASLASPNQFNETVLRWVIGGLVSSVLLNDEKRGALKDFLGSPVILAEIADVLNMRIADISEWSWDDEVLMKQRRQVTGTYRIYIDEELLQAIFLQYVGVKWCIFFKEALVNFSNFDGAWTSLRPHVPLEDRKRREYFMGAQWKKCSVQAKRQSVYKSIFFMSQLQDGTYEENTALDGEEEANYEPAAKRQRSSGQPMMQPQMQQMQQQQMMAQQQAQHQQQAQTHALQDHQMQLMLLEQQNKRRLMMARQEQDSMMPAQTYNPASRNSRHGQPETGPHRNHNSDEYDVDLVNRPKSPIATKQFLLHLLSTEVLVNTRLNGDFTCSRSEFQSFSPSLPHSTITSVLGFFGLSDKWLGFFRKFLEAPLKFADDDSDVAPRPRKRGVPGSHALSTICGEAILFCLDYAVNQSTNGAQLFRMHDDFWIWSSSHETVVKGWACINIFAEVMGVTLNHGKTGTVRIKKDTETSLIDPSLPVGEIRWGFLVMDPSSGRFVIDQDMVDTHILELERQLAEKDKSVFSWIQTWNTYAGTFFKSNFGTAANCFGQEHVDMMLSTMARIQKRIFRDSNVVEYLKNTLNERFSIDDIPDGFLYFPTSLGGLELQNPFVGLVQVRNAVFEHPASVIDDFFEAEAGAYRRAKATFENGKVHRQGILDPNFRPADGQTFMSMEEYIRYREEYYSSYEGNLLSAYTDLLQKPEPQNIDISDDETSLLDKLSGIGEQDEDYMKWVALLYGPDMVDRFGGLKIVEKGLLPMGMVTLFRSGRVKWQG</sequence>